<keyword evidence="6 13" id="KW-0808">Transferase</keyword>
<dbReference type="EMBL" id="JAVDPY010000002">
    <property type="protein sequence ID" value="MDR6332929.1"/>
    <property type="molecule type" value="Genomic_DNA"/>
</dbReference>
<evidence type="ECO:0000256" key="6">
    <source>
        <dbReference type="ARBA" id="ARBA00022679"/>
    </source>
</evidence>
<feature type="domain" description="Histidine kinase" evidence="11">
    <location>
        <begin position="219"/>
        <end position="426"/>
    </location>
</feature>
<keyword evidence="5" id="KW-0597">Phosphoprotein</keyword>
<dbReference type="Gene3D" id="1.10.287.130">
    <property type="match status" value="1"/>
</dbReference>
<dbReference type="InterPro" id="IPR036097">
    <property type="entry name" value="HisK_dim/P_sf"/>
</dbReference>
<dbReference type="Proteomes" id="UP001144397">
    <property type="component" value="Unassembled WGS sequence"/>
</dbReference>
<keyword evidence="9" id="KW-0067">ATP-binding</keyword>
<evidence type="ECO:0000256" key="4">
    <source>
        <dbReference type="ARBA" id="ARBA00022475"/>
    </source>
</evidence>
<keyword evidence="7" id="KW-0547">Nucleotide-binding</keyword>
<dbReference type="Gene3D" id="3.30.565.10">
    <property type="entry name" value="Histidine kinase-like ATPase, C-terminal domain"/>
    <property type="match status" value="1"/>
</dbReference>
<dbReference type="InterPro" id="IPR003594">
    <property type="entry name" value="HATPase_dom"/>
</dbReference>
<evidence type="ECO:0000313" key="15">
    <source>
        <dbReference type="Proteomes" id="UP001245370"/>
    </source>
</evidence>
<evidence type="ECO:0000256" key="1">
    <source>
        <dbReference type="ARBA" id="ARBA00000085"/>
    </source>
</evidence>
<accession>A0A9W6CK76</accession>
<dbReference type="PRINTS" id="PR00344">
    <property type="entry name" value="BCTRLSENSOR"/>
</dbReference>
<comment type="subcellular location">
    <subcellularLocation>
        <location evidence="2">Cell membrane</location>
        <topology evidence="2">Multi-pass membrane protein</topology>
    </subcellularLocation>
</comment>
<evidence type="ECO:0000256" key="9">
    <source>
        <dbReference type="ARBA" id="ARBA00022840"/>
    </source>
</evidence>
<dbReference type="SUPFAM" id="SSF55874">
    <property type="entry name" value="ATPase domain of HSP90 chaperone/DNA topoisomerase II/histidine kinase"/>
    <property type="match status" value="1"/>
</dbReference>
<dbReference type="RefSeq" id="WP_281805687.1">
    <property type="nucleotide sequence ID" value="NZ_BSDO01000001.1"/>
</dbReference>
<dbReference type="GO" id="GO:0005524">
    <property type="term" value="F:ATP binding"/>
    <property type="evidence" value="ECO:0007669"/>
    <property type="project" value="UniProtKB-KW"/>
</dbReference>
<proteinExistence type="predicted"/>
<name>A0A9W6CK76_XANFL</name>
<dbReference type="EC" id="2.7.13.3" evidence="3"/>
<feature type="transmembrane region" description="Helical" evidence="10">
    <location>
        <begin position="46"/>
        <end position="64"/>
    </location>
</feature>
<dbReference type="CDD" id="cd00082">
    <property type="entry name" value="HisKA"/>
    <property type="match status" value="1"/>
</dbReference>
<evidence type="ECO:0000313" key="13">
    <source>
        <dbReference type="EMBL" id="MDR6332929.1"/>
    </source>
</evidence>
<keyword evidence="10" id="KW-0812">Transmembrane</keyword>
<feature type="transmembrane region" description="Helical" evidence="10">
    <location>
        <begin position="164"/>
        <end position="183"/>
    </location>
</feature>
<evidence type="ECO:0000256" key="8">
    <source>
        <dbReference type="ARBA" id="ARBA00022777"/>
    </source>
</evidence>
<dbReference type="PANTHER" id="PTHR44936">
    <property type="entry name" value="SENSOR PROTEIN CREC"/>
    <property type="match status" value="1"/>
</dbReference>
<evidence type="ECO:0000313" key="14">
    <source>
        <dbReference type="Proteomes" id="UP001144397"/>
    </source>
</evidence>
<evidence type="ECO:0000256" key="7">
    <source>
        <dbReference type="ARBA" id="ARBA00022741"/>
    </source>
</evidence>
<comment type="caution">
    <text evidence="12">The sequence shown here is derived from an EMBL/GenBank/DDBJ whole genome shotgun (WGS) entry which is preliminary data.</text>
</comment>
<dbReference type="SUPFAM" id="SSF47384">
    <property type="entry name" value="Homodimeric domain of signal transducing histidine kinase"/>
    <property type="match status" value="1"/>
</dbReference>
<dbReference type="InterPro" id="IPR036890">
    <property type="entry name" value="HATPase_C_sf"/>
</dbReference>
<dbReference type="SMART" id="SM00387">
    <property type="entry name" value="HATPase_c"/>
    <property type="match status" value="1"/>
</dbReference>
<dbReference type="Proteomes" id="UP001245370">
    <property type="component" value="Unassembled WGS sequence"/>
</dbReference>
<evidence type="ECO:0000256" key="2">
    <source>
        <dbReference type="ARBA" id="ARBA00004651"/>
    </source>
</evidence>
<keyword evidence="15" id="KW-1185">Reference proteome</keyword>
<organism evidence="12 14">
    <name type="scientific">Xanthobacter flavus</name>
    <dbReference type="NCBI Taxonomy" id="281"/>
    <lineage>
        <taxon>Bacteria</taxon>
        <taxon>Pseudomonadati</taxon>
        <taxon>Pseudomonadota</taxon>
        <taxon>Alphaproteobacteria</taxon>
        <taxon>Hyphomicrobiales</taxon>
        <taxon>Xanthobacteraceae</taxon>
        <taxon>Xanthobacter</taxon>
    </lineage>
</organism>
<protein>
    <recommendedName>
        <fullName evidence="3">histidine kinase</fullName>
        <ecNumber evidence="3">2.7.13.3</ecNumber>
    </recommendedName>
</protein>
<keyword evidence="4" id="KW-1003">Cell membrane</keyword>
<keyword evidence="10" id="KW-1133">Transmembrane helix</keyword>
<dbReference type="GO" id="GO:0005886">
    <property type="term" value="C:plasma membrane"/>
    <property type="evidence" value="ECO:0007669"/>
    <property type="project" value="UniProtKB-SubCell"/>
</dbReference>
<sequence length="435" mass="46819">MSVTAIESDATRDNLRLLISLRWLAVAGQIAAIGLVHLWLGISLPLAEMGLVVLFLVGLNLVSLHRALSAVEVTQTELGIELLLDVAALTLQLYLSGGATNPFISLFLLQVILGAVLLAPPMAWVIVLVTSLSFIWLTHFYRPIDFGTHAGGHHHGERTFFDLHVQGMFLCFILASVLAVAFVTRITSNLRRRDAHLAEARRRAAEEEHIVRIGLLASGAAHELGTPLATLSVILNDWQHMPRFRDDPAFAEELAEMQTEIGRCKSIVSHILMVAGEARAEEAQRSPLSDFLDEMVESWVQSRRPSALDYANATSKGAAITGDGVIQQALFNVLDNALEASPAGISVRAAEEGEDLVIRVTDQGPGFAPSALAQLGRPFQSSKGEAGRGLGLFLTINVLRKLGGDIEAGNLQGGGAFVELRLPLEALAVDYADVA</sequence>
<evidence type="ECO:0000313" key="12">
    <source>
        <dbReference type="EMBL" id="GLI21207.1"/>
    </source>
</evidence>
<evidence type="ECO:0000256" key="10">
    <source>
        <dbReference type="SAM" id="Phobius"/>
    </source>
</evidence>
<evidence type="ECO:0000256" key="5">
    <source>
        <dbReference type="ARBA" id="ARBA00022553"/>
    </source>
</evidence>
<gene>
    <name evidence="13" type="ORF">GGQ86_001393</name>
    <name evidence="12" type="ORF">XFLAVUS301_08810</name>
</gene>
<dbReference type="Pfam" id="PF02518">
    <property type="entry name" value="HATPase_c"/>
    <property type="match status" value="1"/>
</dbReference>
<reference evidence="13 15" key="2">
    <citation type="submission" date="2023-07" db="EMBL/GenBank/DDBJ databases">
        <title>Genomic Encyclopedia of Type Strains, Phase IV (KMG-IV): sequencing the most valuable type-strain genomes for metagenomic binning, comparative biology and taxonomic classification.</title>
        <authorList>
            <person name="Goeker M."/>
        </authorList>
    </citation>
    <scope>NUCLEOTIDE SEQUENCE [LARGE SCALE GENOMIC DNA]</scope>
    <source>
        <strain evidence="13 15">DSM 338</strain>
    </source>
</reference>
<keyword evidence="8 12" id="KW-0418">Kinase</keyword>
<comment type="catalytic activity">
    <reaction evidence="1">
        <text>ATP + protein L-histidine = ADP + protein N-phospho-L-histidine.</text>
        <dbReference type="EC" id="2.7.13.3"/>
    </reaction>
</comment>
<dbReference type="PROSITE" id="PS50109">
    <property type="entry name" value="HIS_KIN"/>
    <property type="match status" value="1"/>
</dbReference>
<dbReference type="AlphaFoldDB" id="A0A9W6CK76"/>
<dbReference type="InterPro" id="IPR050980">
    <property type="entry name" value="2C_sensor_his_kinase"/>
</dbReference>
<dbReference type="InterPro" id="IPR003661">
    <property type="entry name" value="HisK_dim/P_dom"/>
</dbReference>
<dbReference type="EMBL" id="BSDO01000001">
    <property type="protein sequence ID" value="GLI21207.1"/>
    <property type="molecule type" value="Genomic_DNA"/>
</dbReference>
<keyword evidence="10" id="KW-0472">Membrane</keyword>
<feature type="transmembrane region" description="Helical" evidence="10">
    <location>
        <begin position="124"/>
        <end position="144"/>
    </location>
</feature>
<dbReference type="GeneID" id="95761675"/>
<dbReference type="PANTHER" id="PTHR44936:SF10">
    <property type="entry name" value="SENSOR PROTEIN RSTB"/>
    <property type="match status" value="1"/>
</dbReference>
<evidence type="ECO:0000259" key="11">
    <source>
        <dbReference type="PROSITE" id="PS50109"/>
    </source>
</evidence>
<reference evidence="12" key="1">
    <citation type="submission" date="2022-12" db="EMBL/GenBank/DDBJ databases">
        <title>Reference genome sequencing for broad-spectrum identification of bacterial and archaeal isolates by mass spectrometry.</title>
        <authorList>
            <person name="Sekiguchi Y."/>
            <person name="Tourlousse D.M."/>
        </authorList>
    </citation>
    <scope>NUCLEOTIDE SEQUENCE</scope>
    <source>
        <strain evidence="12">301</strain>
    </source>
</reference>
<dbReference type="InterPro" id="IPR004358">
    <property type="entry name" value="Sig_transdc_His_kin-like_C"/>
</dbReference>
<evidence type="ECO:0000256" key="3">
    <source>
        <dbReference type="ARBA" id="ARBA00012438"/>
    </source>
</evidence>
<dbReference type="GO" id="GO:0000155">
    <property type="term" value="F:phosphorelay sensor kinase activity"/>
    <property type="evidence" value="ECO:0007669"/>
    <property type="project" value="InterPro"/>
</dbReference>
<feature type="transmembrane region" description="Helical" evidence="10">
    <location>
        <begin position="21"/>
        <end position="40"/>
    </location>
</feature>
<dbReference type="InterPro" id="IPR005467">
    <property type="entry name" value="His_kinase_dom"/>
</dbReference>